<evidence type="ECO:0000313" key="1">
    <source>
        <dbReference type="EMBL" id="MFC6752699.1"/>
    </source>
</evidence>
<keyword evidence="2" id="KW-1185">Reference proteome</keyword>
<dbReference type="Proteomes" id="UP001596442">
    <property type="component" value="Unassembled WGS sequence"/>
</dbReference>
<proteinExistence type="predicted"/>
<gene>
    <name evidence="1" type="ORF">ACFQEU_04360</name>
</gene>
<accession>A0ABD5S8F5</accession>
<dbReference type="EMBL" id="JBHSWW010000035">
    <property type="protein sequence ID" value="MFC6752699.1"/>
    <property type="molecule type" value="Genomic_DNA"/>
</dbReference>
<sequence>MADDSDGSETAVTDLVRTARLVFGGVILDDEPRLVEAIDRDRFPDDRAETALATAFTSANADLVPIVVDTEDAGGGAEAAAQDAPPIAAFDEVASAIEGSHTYYLVMNVGLGEWKRVRNAATDGTDRYRVADTVTTAATDRIGDLPEEVAGSDIDVIDWSG</sequence>
<dbReference type="RefSeq" id="WP_379779638.1">
    <property type="nucleotide sequence ID" value="NZ_JBHSWW010000035.1"/>
</dbReference>
<protein>
    <submittedName>
        <fullName evidence="1">Uncharacterized protein</fullName>
    </submittedName>
</protein>
<comment type="caution">
    <text evidence="1">The sequence shown here is derived from an EMBL/GenBank/DDBJ whole genome shotgun (WGS) entry which is preliminary data.</text>
</comment>
<evidence type="ECO:0000313" key="2">
    <source>
        <dbReference type="Proteomes" id="UP001596442"/>
    </source>
</evidence>
<name>A0ABD5S8F5_9EURY</name>
<reference evidence="1 2" key="1">
    <citation type="journal article" date="2019" name="Int. J. Syst. Evol. Microbiol.">
        <title>The Global Catalogue of Microorganisms (GCM) 10K type strain sequencing project: providing services to taxonomists for standard genome sequencing and annotation.</title>
        <authorList>
            <consortium name="The Broad Institute Genomics Platform"/>
            <consortium name="The Broad Institute Genome Sequencing Center for Infectious Disease"/>
            <person name="Wu L."/>
            <person name="Ma J."/>
        </authorList>
    </citation>
    <scope>NUCLEOTIDE SEQUENCE [LARGE SCALE GENOMIC DNA]</scope>
    <source>
        <strain evidence="1 2">CGMCC 1.3239</strain>
    </source>
</reference>
<organism evidence="1 2">
    <name type="scientific">Halorubrum tibetense</name>
    <dbReference type="NCBI Taxonomy" id="175631"/>
    <lineage>
        <taxon>Archaea</taxon>
        <taxon>Methanobacteriati</taxon>
        <taxon>Methanobacteriota</taxon>
        <taxon>Stenosarchaea group</taxon>
        <taxon>Halobacteria</taxon>
        <taxon>Halobacteriales</taxon>
        <taxon>Haloferacaceae</taxon>
        <taxon>Halorubrum</taxon>
    </lineage>
</organism>
<dbReference type="AlphaFoldDB" id="A0ABD5S8F5"/>